<feature type="compositionally biased region" description="Polar residues" evidence="1">
    <location>
        <begin position="381"/>
        <end position="401"/>
    </location>
</feature>
<feature type="compositionally biased region" description="Polar residues" evidence="1">
    <location>
        <begin position="1007"/>
        <end position="1032"/>
    </location>
</feature>
<dbReference type="GO" id="GO:0051016">
    <property type="term" value="P:barbed-end actin filament capping"/>
    <property type="evidence" value="ECO:0007669"/>
    <property type="project" value="TreeGrafter"/>
</dbReference>
<dbReference type="EMBL" id="KZ559143">
    <property type="protein sequence ID" value="PLB37437.1"/>
    <property type="molecule type" value="Genomic_DNA"/>
</dbReference>
<evidence type="ECO:0000259" key="3">
    <source>
        <dbReference type="Pfam" id="PF25480"/>
    </source>
</evidence>
<feature type="region of interest" description="Disordered" evidence="1">
    <location>
        <begin position="784"/>
        <end position="1301"/>
    </location>
</feature>
<dbReference type="STRING" id="41067.A0A2I2F9Y4"/>
<dbReference type="GeneID" id="36526023"/>
<feature type="compositionally biased region" description="Polar residues" evidence="1">
    <location>
        <begin position="1093"/>
        <end position="1107"/>
    </location>
</feature>
<accession>A0A2I2F9Y4</accession>
<dbReference type="GO" id="GO:0051015">
    <property type="term" value="F:actin filament binding"/>
    <property type="evidence" value="ECO:0007669"/>
    <property type="project" value="InterPro"/>
</dbReference>
<evidence type="ECO:0000313" key="4">
    <source>
        <dbReference type="EMBL" id="PLB37437.1"/>
    </source>
</evidence>
<dbReference type="GO" id="GO:0008154">
    <property type="term" value="P:actin polymerization or depolymerization"/>
    <property type="evidence" value="ECO:0007669"/>
    <property type="project" value="TreeGrafter"/>
</dbReference>
<feature type="region of interest" description="Disordered" evidence="1">
    <location>
        <begin position="22"/>
        <end position="572"/>
    </location>
</feature>
<sequence length="1709" mass="183578">MSSTTDPEGKGDVNDFLLRIRELGQKRDKEDEQRTKKLEEEILQGRRERQARRAGRNIERARSLSPTKDSPPLFDPARMSMSALGQRAIDPPQQLEPTPRTPEHITPSRPASLRGDEFPSPSASRRGSTVEATSSLETSPKPASPSLRSRTGTLSWQQRPASRDLHTNRSLFSTSPTRTNRLRTMSTASNNDTGIPPNIPASPPSSKDTRSSPQPDTIGLTSPPREGSKEDQHHGSPSGASTKATAMDREKTPEPTKESAQQENLDERSRSPSRASSIFAESSLGQRYSSVSSVSTATGLGSPVPLSNAQKFEPPQTEPASEEQTMGPPSPRRMSPERSTSPTKGLGGFVQSAMMKRSDSVSKRWSAQLPSGLSRADPFASNRNSFAAPTGTDVLSLSPTSKAARDGPLLPSHRPGSSHSEATVVRPMNDSERPVTPPVPGGVSGTRADESPRRAPLSLHTRPGSSLGSEANSDSNPSSSSNPAVSRTMDPKRWSPTKSTWLESALNRPDAPRHKKSPSQQATWSPSRQSRGSTDLGRVNSFKEVTPVGLMRTAAPGRHSKTPSVSGIPDVFGIANDAAKPKADPVLKSTLEPALESTSDPASKSSLDPASKSSSDPASKSSSDPASKLTTDEKADVPTPTEQPSELPGENKDSVPRAEESTKSLAEPQTQPDATEVSGAALLRPEVDTTGRKEITRKRAPSVLAPVPRTDSELPLSTSRDPLLNRPKPQSPVIDFRANLKRREVVKDDSPRTEPEFKNVFGRLRKAESSTYAAPDELKDNILKGKAGLNNAGGPRKTQRVDELKESLNKQKEAMKSGGGSTRRSTIGQDDAPAKIAVPEAIAKRQNLAKSDSDKTNQHGGALSPLSPREPGISSGSPGLPFSPLSPLSPQPDELGGSLRSPEIPTSGTDKDRSQGESLAKEKEGTKRDLADATPKPEPAGDSQVNQGISSEETMKPVRDLPLGSAAQAADTPAVAAAPTKGKLAGRLNPALAGLLSRGPPPVGATGKSSSLNATSSETGSSKSEPATLTHMTKSRARGPKRRLPKTVVTETAAPEAPTSPSKDAPSKDAPSKDAPSKDAPLKDAPPKDEVAPTSSFDIQRSETSPSPVEEPMPNSSNWPLPDKVLDTPAATPDSHASQPTQHRISKPTEFKRSLPRLSEKEIKLPLESVSSDPPTEVTKAPNDPGTTPIRGDSGSTRDSPSNRSSLMSRMAASPATPSVGQARSSQIHYSSPSPSPLRTSLNGNQAPPPPTPPKIWSGIPFMSSRETSPKHKSLPSPPVPRKSSSPSADHSASPRSSVSLVPQADESLAAISSFFNTFPNSSDRVNIDPQLMLASRGETDRIRTLKMQIWEITGDGRKQDLPVNQEYILYEGSMYLCVHVFEDETSQRSEAQLWCGDGVPDSAIDDAQSFSRKVAKEKWCKLEVIKQGKEPARFIQALGGILITRRGSSSRSSSSAIFMLCGRKHLGQMVFDEVDFSRRNLCSGYPFVISSMFGKLFLWKGLGSSAEEVGAARLIGMDLGLTGEFEEVTEGEEPESFSEAFPLSDDQGDYMKSDHWKLKPHHSHFQARLFRVDHELGQRSGFWIRRSGSNSPIIRPNDTVQEVEVFRQKDISAKGIYVLDTFFEIYVIVGEQASKRPAEFASAVVFAHEYGILAASLQDRPFIPKSYVSLGGVPESCRSALRKWDGDASRTAPQVFPLNAAIEAIRSS</sequence>
<feature type="compositionally biased region" description="Polar residues" evidence="1">
    <location>
        <begin position="272"/>
        <end position="310"/>
    </location>
</feature>
<feature type="compositionally biased region" description="Basic residues" evidence="1">
    <location>
        <begin position="1033"/>
        <end position="1045"/>
    </location>
</feature>
<dbReference type="Pfam" id="PF13254">
    <property type="entry name" value="DUF4045"/>
    <property type="match status" value="1"/>
</dbReference>
<feature type="compositionally biased region" description="Low complexity" evidence="1">
    <location>
        <begin position="599"/>
        <end position="629"/>
    </location>
</feature>
<dbReference type="GO" id="GO:0005546">
    <property type="term" value="F:phosphatidylinositol-4,5-bisphosphate binding"/>
    <property type="evidence" value="ECO:0007669"/>
    <property type="project" value="TreeGrafter"/>
</dbReference>
<feature type="compositionally biased region" description="Low complexity" evidence="1">
    <location>
        <begin position="469"/>
        <end position="486"/>
    </location>
</feature>
<dbReference type="PANTHER" id="PTHR11977">
    <property type="entry name" value="VILLIN"/>
    <property type="match status" value="1"/>
</dbReference>
<feature type="compositionally biased region" description="Polar residues" evidence="1">
    <location>
        <begin position="943"/>
        <end position="952"/>
    </location>
</feature>
<dbReference type="InterPro" id="IPR057226">
    <property type="entry name" value="DUF7904"/>
</dbReference>
<feature type="compositionally biased region" description="Low complexity" evidence="1">
    <location>
        <begin position="871"/>
        <end position="888"/>
    </location>
</feature>
<dbReference type="InterPro" id="IPR025118">
    <property type="entry name" value="DUF4045"/>
</dbReference>
<feature type="compositionally biased region" description="Basic and acidic residues" evidence="1">
    <location>
        <begin position="246"/>
        <end position="257"/>
    </location>
</feature>
<dbReference type="SUPFAM" id="SSF55753">
    <property type="entry name" value="Actin depolymerizing proteins"/>
    <property type="match status" value="3"/>
</dbReference>
<feature type="region of interest" description="Disordered" evidence="1">
    <location>
        <begin position="584"/>
        <end position="732"/>
    </location>
</feature>
<protein>
    <submittedName>
        <fullName evidence="4">Uncharacterized protein</fullName>
    </submittedName>
</protein>
<evidence type="ECO:0000259" key="2">
    <source>
        <dbReference type="Pfam" id="PF13254"/>
    </source>
</evidence>
<keyword evidence="5" id="KW-1185">Reference proteome</keyword>
<name>A0A2I2F9Y4_ASPCN</name>
<feature type="compositionally biased region" description="Basic and acidic residues" evidence="1">
    <location>
        <begin position="1147"/>
        <end position="1165"/>
    </location>
</feature>
<feature type="compositionally biased region" description="Basic and acidic residues" evidence="1">
    <location>
        <begin position="685"/>
        <end position="694"/>
    </location>
</feature>
<feature type="compositionally biased region" description="Basic and acidic residues" evidence="1">
    <location>
        <begin position="799"/>
        <end position="815"/>
    </location>
</feature>
<feature type="compositionally biased region" description="Basic and acidic residues" evidence="1">
    <location>
        <begin position="649"/>
        <end position="662"/>
    </location>
</feature>
<dbReference type="InterPro" id="IPR007122">
    <property type="entry name" value="Villin/Gelsolin"/>
</dbReference>
<feature type="compositionally biased region" description="Basic and acidic residues" evidence="1">
    <location>
        <begin position="1065"/>
        <end position="1091"/>
    </location>
</feature>
<dbReference type="GO" id="GO:0015629">
    <property type="term" value="C:actin cytoskeleton"/>
    <property type="evidence" value="ECO:0007669"/>
    <property type="project" value="TreeGrafter"/>
</dbReference>
<reference evidence="4 5" key="1">
    <citation type="submission" date="2017-12" db="EMBL/GenBank/DDBJ databases">
        <authorList>
            <consortium name="DOE Joint Genome Institute"/>
            <person name="Haridas S."/>
            <person name="Kjaerbolling I."/>
            <person name="Vesth T.C."/>
            <person name="Frisvad J.C."/>
            <person name="Nybo J.L."/>
            <person name="Theobald S."/>
            <person name="Kuo A."/>
            <person name="Bowyer P."/>
            <person name="Matsuda Y."/>
            <person name="Mondo S."/>
            <person name="Lyhne E.K."/>
            <person name="Kogle M.E."/>
            <person name="Clum A."/>
            <person name="Lipzen A."/>
            <person name="Salamov A."/>
            <person name="Ngan C.Y."/>
            <person name="Daum C."/>
            <person name="Chiniquy J."/>
            <person name="Barry K."/>
            <person name="LaButti K."/>
            <person name="Simmons B.A."/>
            <person name="Magnuson J.K."/>
            <person name="Mortensen U.H."/>
            <person name="Larsen T.O."/>
            <person name="Grigoriev I.V."/>
            <person name="Baker S.E."/>
            <person name="Andersen M.R."/>
            <person name="Nordberg H.P."/>
            <person name="Cantor M.N."/>
            <person name="Hua S.X."/>
        </authorList>
    </citation>
    <scope>NUCLEOTIDE SEQUENCE [LARGE SCALE GENOMIC DNA]</scope>
    <source>
        <strain evidence="4 5">CBS 102.13</strain>
    </source>
</reference>
<proteinExistence type="predicted"/>
<dbReference type="RefSeq" id="XP_024671449.1">
    <property type="nucleotide sequence ID" value="XM_024818863.1"/>
</dbReference>
<dbReference type="PANTHER" id="PTHR11977:SF133">
    <property type="entry name" value="DUF4045 DOMAIN-CONTAINING PROTEIN"/>
    <property type="match status" value="1"/>
</dbReference>
<dbReference type="Gene3D" id="3.40.20.10">
    <property type="entry name" value="Severin"/>
    <property type="match status" value="3"/>
</dbReference>
<evidence type="ECO:0000313" key="5">
    <source>
        <dbReference type="Proteomes" id="UP000234585"/>
    </source>
</evidence>
<dbReference type="GO" id="GO:0005737">
    <property type="term" value="C:cytoplasm"/>
    <property type="evidence" value="ECO:0007669"/>
    <property type="project" value="TreeGrafter"/>
</dbReference>
<feature type="compositionally biased region" description="Low complexity" evidence="1">
    <location>
        <begin position="1282"/>
        <end position="1300"/>
    </location>
</feature>
<feature type="compositionally biased region" description="Basic and acidic residues" evidence="1">
    <location>
        <begin position="22"/>
        <end position="48"/>
    </location>
</feature>
<organism evidence="4 5">
    <name type="scientific">Aspergillus candidus</name>
    <dbReference type="NCBI Taxonomy" id="41067"/>
    <lineage>
        <taxon>Eukaryota</taxon>
        <taxon>Fungi</taxon>
        <taxon>Dikarya</taxon>
        <taxon>Ascomycota</taxon>
        <taxon>Pezizomycotina</taxon>
        <taxon>Eurotiomycetes</taxon>
        <taxon>Eurotiomycetidae</taxon>
        <taxon>Eurotiales</taxon>
        <taxon>Aspergillaceae</taxon>
        <taxon>Aspergillus</taxon>
        <taxon>Aspergillus subgen. Circumdati</taxon>
    </lineage>
</organism>
<feature type="compositionally biased region" description="Low complexity" evidence="1">
    <location>
        <begin position="966"/>
        <end position="978"/>
    </location>
</feature>
<gene>
    <name evidence="4" type="ORF">BDW47DRAFT_38046</name>
</gene>
<feature type="compositionally biased region" description="Polar residues" evidence="1">
    <location>
        <begin position="663"/>
        <end position="673"/>
    </location>
</feature>
<feature type="compositionally biased region" description="Polar residues" evidence="1">
    <location>
        <begin position="168"/>
        <end position="193"/>
    </location>
</feature>
<feature type="compositionally biased region" description="Polar residues" evidence="1">
    <location>
        <begin position="1216"/>
        <end position="1230"/>
    </location>
</feature>
<feature type="compositionally biased region" description="Polar residues" evidence="1">
    <location>
        <begin position="121"/>
        <end position="138"/>
    </location>
</feature>
<feature type="compositionally biased region" description="Polar residues" evidence="1">
    <location>
        <begin position="1194"/>
        <end position="1208"/>
    </location>
</feature>
<feature type="compositionally biased region" description="Polar residues" evidence="1">
    <location>
        <begin position="518"/>
        <end position="533"/>
    </location>
</feature>
<dbReference type="InterPro" id="IPR029006">
    <property type="entry name" value="ADF-H/Gelsolin-like_dom_sf"/>
</dbReference>
<dbReference type="OrthoDB" id="6375767at2759"/>
<evidence type="ECO:0000256" key="1">
    <source>
        <dbReference type="SAM" id="MobiDB-lite"/>
    </source>
</evidence>
<feature type="domain" description="DUF4045" evidence="2">
    <location>
        <begin position="12"/>
        <end position="815"/>
    </location>
</feature>
<feature type="compositionally biased region" description="Polar residues" evidence="1">
    <location>
        <begin position="146"/>
        <end position="160"/>
    </location>
</feature>
<dbReference type="Proteomes" id="UP000234585">
    <property type="component" value="Unassembled WGS sequence"/>
</dbReference>
<feature type="compositionally biased region" description="Basic and acidic residues" evidence="1">
    <location>
        <begin position="909"/>
        <end position="931"/>
    </location>
</feature>
<dbReference type="GO" id="GO:0051014">
    <property type="term" value="P:actin filament severing"/>
    <property type="evidence" value="ECO:0007669"/>
    <property type="project" value="TreeGrafter"/>
</dbReference>
<feature type="domain" description="DUF7904" evidence="3">
    <location>
        <begin position="1349"/>
        <end position="1447"/>
    </location>
</feature>
<dbReference type="Pfam" id="PF25480">
    <property type="entry name" value="DUF7904"/>
    <property type="match status" value="1"/>
</dbReference>